<dbReference type="GO" id="GO:0106245">
    <property type="term" value="F:L-serine-phosphatidylethanolamine phosphatidyltransferase activity"/>
    <property type="evidence" value="ECO:0007669"/>
    <property type="project" value="UniProtKB-UniRule"/>
</dbReference>
<comment type="caution">
    <text evidence="12">Lacks conserved residue(s) required for the propagation of feature annotation.</text>
</comment>
<evidence type="ECO:0000256" key="7">
    <source>
        <dbReference type="ARBA" id="ARBA00022824"/>
    </source>
</evidence>
<evidence type="ECO:0000256" key="5">
    <source>
        <dbReference type="ARBA" id="ARBA00022679"/>
    </source>
</evidence>
<comment type="pathway">
    <text evidence="2 12">Phospholipid metabolism; phosphatidylserine biosynthesis.</text>
</comment>
<protein>
    <recommendedName>
        <fullName evidence="12">Phosphatidylserine synthase</fullName>
        <ecNumber evidence="12">2.7.8.29</ecNumber>
    </recommendedName>
    <alternativeName>
        <fullName evidence="12">Serine-exchange enzyme</fullName>
    </alternativeName>
</protein>
<accession>A0A6G0TAY5</accession>
<evidence type="ECO:0000256" key="3">
    <source>
        <dbReference type="ARBA" id="ARBA00005189"/>
    </source>
</evidence>
<keyword evidence="6 12" id="KW-0812">Transmembrane</keyword>
<comment type="catalytic activity">
    <reaction evidence="12">
        <text>a 1,2-diacyl-sn-glycero-3-phosphoethanolamine + L-serine = a 1,2-diacyl-sn-glycero-3-phospho-L-serine + ethanolamine</text>
        <dbReference type="Rhea" id="RHEA:27606"/>
        <dbReference type="ChEBI" id="CHEBI:33384"/>
        <dbReference type="ChEBI" id="CHEBI:57262"/>
        <dbReference type="ChEBI" id="CHEBI:57603"/>
        <dbReference type="ChEBI" id="CHEBI:64612"/>
        <dbReference type="EC" id="2.7.8.29"/>
    </reaction>
</comment>
<evidence type="ECO:0000313" key="14">
    <source>
        <dbReference type="Proteomes" id="UP000475862"/>
    </source>
</evidence>
<dbReference type="PANTHER" id="PTHR15362">
    <property type="entry name" value="PHOSPHATIDYLINOSITOL SYNTHASE"/>
    <property type="match status" value="1"/>
</dbReference>
<dbReference type="OrthoDB" id="10265393at2759"/>
<evidence type="ECO:0000256" key="12">
    <source>
        <dbReference type="RuleBase" id="RU368094"/>
    </source>
</evidence>
<dbReference type="Proteomes" id="UP000475862">
    <property type="component" value="Unassembled WGS sequence"/>
</dbReference>
<evidence type="ECO:0000256" key="6">
    <source>
        <dbReference type="ARBA" id="ARBA00022692"/>
    </source>
</evidence>
<evidence type="ECO:0000256" key="1">
    <source>
        <dbReference type="ARBA" id="ARBA00004477"/>
    </source>
</evidence>
<gene>
    <name evidence="13" type="ORF">AGLY_011695</name>
</gene>
<feature type="transmembrane region" description="Helical" evidence="12">
    <location>
        <begin position="295"/>
        <end position="315"/>
    </location>
</feature>
<comment type="similarity">
    <text evidence="4 12">Belongs to the phosphatidyl serine synthase family.</text>
</comment>
<evidence type="ECO:0000313" key="13">
    <source>
        <dbReference type="EMBL" id="KAE9529599.1"/>
    </source>
</evidence>
<keyword evidence="9 12" id="KW-0443">Lipid metabolism</keyword>
<evidence type="ECO:0000256" key="8">
    <source>
        <dbReference type="ARBA" id="ARBA00022989"/>
    </source>
</evidence>
<dbReference type="PANTHER" id="PTHR15362:SF15">
    <property type="entry name" value="PHOSPHATIDYLSERINE SYNTHASE 1"/>
    <property type="match status" value="1"/>
</dbReference>
<dbReference type="EMBL" id="VYZN01000044">
    <property type="protein sequence ID" value="KAE9529599.1"/>
    <property type="molecule type" value="Genomic_DNA"/>
</dbReference>
<keyword evidence="8 12" id="KW-1133">Transmembrane helix</keyword>
<reference evidence="13 14" key="1">
    <citation type="submission" date="2019-08" db="EMBL/GenBank/DDBJ databases">
        <title>The genome of the soybean aphid Biotype 1, its phylome, world population structure and adaptation to the North American continent.</title>
        <authorList>
            <person name="Giordano R."/>
            <person name="Donthu R.K."/>
            <person name="Hernandez A.G."/>
            <person name="Wright C.L."/>
            <person name="Zimin A.V."/>
        </authorList>
    </citation>
    <scope>NUCLEOTIDE SEQUENCE [LARGE SCALE GENOMIC DNA]</scope>
    <source>
        <tissue evidence="13">Whole aphids</tissue>
    </source>
</reference>
<evidence type="ECO:0000256" key="4">
    <source>
        <dbReference type="ARBA" id="ARBA00008671"/>
    </source>
</evidence>
<keyword evidence="5 12" id="KW-0808">Transferase</keyword>
<dbReference type="GO" id="GO:0005789">
    <property type="term" value="C:endoplasmic reticulum membrane"/>
    <property type="evidence" value="ECO:0007669"/>
    <property type="project" value="UniProtKB-SubCell"/>
</dbReference>
<feature type="transmembrane region" description="Helical" evidence="12">
    <location>
        <begin position="269"/>
        <end position="289"/>
    </location>
</feature>
<evidence type="ECO:0000256" key="9">
    <source>
        <dbReference type="ARBA" id="ARBA00023098"/>
    </source>
</evidence>
<dbReference type="Pfam" id="PF03034">
    <property type="entry name" value="PSS"/>
    <property type="match status" value="1"/>
</dbReference>
<feature type="transmembrane region" description="Helical" evidence="12">
    <location>
        <begin position="182"/>
        <end position="202"/>
    </location>
</feature>
<sequence length="521" mass="60402">MSIRPPDAANIRGNLLVDQFQEDIVQVDHGPQAQPNEEANDCSKHVSGCISVEHDNAIIQIEIILLVLSHWNNHLLEQKVVIRIPFMQTTSHAMVVQKKESVFNTLNECEVEDITLEFFYKPHTITLLILSIVGVIFMSFIRDDKSIDSNICAGIWCVIFFLLLVSLLAFPNGPFVRPHPAVWRMVFGLSVLYSLTLLFLLFQKYETIKGMILWLDPNLKDFRIDMDKEYGVNCSDITVEKFWAHLDVFAAGHFFGWVSKAVLVRHYGILWSMSMMWEFTEVMFSHLLPNFKECWWDAWILDVLLCNGFGIWVGMRICKMLEMRDYNWPGIKDIDTTKGKIKRAALQFTPASWTQVRWLDPNSSYMRFFSVCQMVIMWQVSELNTFFLKHIFEMPPSHPLVVGRLFFLSIVVAPSTRQYYTYVTDPNCKRLGTQCWVYAVIMVTESLLCIKNGKELFQQTEIFNISVWLMIMLFFSVVSVLGFWQADWLTGKKYDADVVPNSISNDNNVDEDYKTGKNKTL</sequence>
<evidence type="ECO:0000256" key="2">
    <source>
        <dbReference type="ARBA" id="ARBA00004916"/>
    </source>
</evidence>
<comment type="caution">
    <text evidence="13">The sequence shown here is derived from an EMBL/GenBank/DDBJ whole genome shotgun (WGS) entry which is preliminary data.</text>
</comment>
<comment type="pathway">
    <text evidence="3">Lipid metabolism.</text>
</comment>
<comment type="subcellular location">
    <subcellularLocation>
        <location evidence="1 12">Endoplasmic reticulum membrane</location>
        <topology evidence="1 12">Multi-pass membrane protein</topology>
    </subcellularLocation>
</comment>
<proteinExistence type="inferred from homology"/>
<feature type="transmembrane region" description="Helical" evidence="12">
    <location>
        <begin position="153"/>
        <end position="170"/>
    </location>
</feature>
<keyword evidence="14" id="KW-1185">Reference proteome</keyword>
<dbReference type="InterPro" id="IPR004277">
    <property type="entry name" value="PSS"/>
</dbReference>
<keyword evidence="11 12" id="KW-1208">Phospholipid metabolism</keyword>
<name>A0A6G0TAY5_APHGL</name>
<evidence type="ECO:0000256" key="11">
    <source>
        <dbReference type="ARBA" id="ARBA00023264"/>
    </source>
</evidence>
<keyword evidence="7 12" id="KW-0256">Endoplasmic reticulum</keyword>
<feature type="transmembrane region" description="Helical" evidence="12">
    <location>
        <begin position="123"/>
        <end position="141"/>
    </location>
</feature>
<feature type="transmembrane region" description="Helical" evidence="12">
    <location>
        <begin position="465"/>
        <end position="484"/>
    </location>
</feature>
<keyword evidence="10 12" id="KW-0472">Membrane</keyword>
<organism evidence="13 14">
    <name type="scientific">Aphis glycines</name>
    <name type="common">Soybean aphid</name>
    <dbReference type="NCBI Taxonomy" id="307491"/>
    <lineage>
        <taxon>Eukaryota</taxon>
        <taxon>Metazoa</taxon>
        <taxon>Ecdysozoa</taxon>
        <taxon>Arthropoda</taxon>
        <taxon>Hexapoda</taxon>
        <taxon>Insecta</taxon>
        <taxon>Pterygota</taxon>
        <taxon>Neoptera</taxon>
        <taxon>Paraneoptera</taxon>
        <taxon>Hemiptera</taxon>
        <taxon>Sternorrhyncha</taxon>
        <taxon>Aphidomorpha</taxon>
        <taxon>Aphidoidea</taxon>
        <taxon>Aphididae</taxon>
        <taxon>Aphidini</taxon>
        <taxon>Aphis</taxon>
        <taxon>Aphis</taxon>
    </lineage>
</organism>
<keyword evidence="12" id="KW-0444">Lipid biosynthesis</keyword>
<keyword evidence="12" id="KW-0594">Phospholipid biosynthesis</keyword>
<dbReference type="GO" id="GO:0006659">
    <property type="term" value="P:phosphatidylserine biosynthetic process"/>
    <property type="evidence" value="ECO:0007669"/>
    <property type="project" value="UniProtKB-UniRule"/>
</dbReference>
<dbReference type="AlphaFoldDB" id="A0A6G0TAY5"/>
<evidence type="ECO:0000256" key="10">
    <source>
        <dbReference type="ARBA" id="ARBA00023136"/>
    </source>
</evidence>
<dbReference type="UniPathway" id="UPA00948"/>
<dbReference type="EC" id="2.7.8.29" evidence="12"/>
<comment type="function">
    <text evidence="12">Catalyzes a base-exchange reaction in which the polar head group of phosphatidylethanolamine (PE) is replaced by L-serine.</text>
</comment>